<feature type="compositionally biased region" description="Polar residues" evidence="1">
    <location>
        <begin position="185"/>
        <end position="209"/>
    </location>
</feature>
<protein>
    <submittedName>
        <fullName evidence="2 3">Uncharacterized protein</fullName>
    </submittedName>
</protein>
<dbReference type="RefSeq" id="XP_009013876.1">
    <property type="nucleotide sequence ID" value="XM_009015628.1"/>
</dbReference>
<dbReference type="InParanoid" id="T1F2C5"/>
<name>T1F2C5_HELRO</name>
<feature type="region of interest" description="Disordered" evidence="1">
    <location>
        <begin position="185"/>
        <end position="220"/>
    </location>
</feature>
<dbReference type="HOGENOM" id="CLU_1039286_0_0_1"/>
<feature type="compositionally biased region" description="Basic and acidic residues" evidence="1">
    <location>
        <begin position="211"/>
        <end position="220"/>
    </location>
</feature>
<reference evidence="2 4" key="2">
    <citation type="journal article" date="2013" name="Nature">
        <title>Insights into bilaterian evolution from three spiralian genomes.</title>
        <authorList>
            <person name="Simakov O."/>
            <person name="Marletaz F."/>
            <person name="Cho S.J."/>
            <person name="Edsinger-Gonzales E."/>
            <person name="Havlak P."/>
            <person name="Hellsten U."/>
            <person name="Kuo D.H."/>
            <person name="Larsson T."/>
            <person name="Lv J."/>
            <person name="Arendt D."/>
            <person name="Savage R."/>
            <person name="Osoegawa K."/>
            <person name="de Jong P."/>
            <person name="Grimwood J."/>
            <person name="Chapman J.A."/>
            <person name="Shapiro H."/>
            <person name="Aerts A."/>
            <person name="Otillar R.P."/>
            <person name="Terry A.Y."/>
            <person name="Boore J.L."/>
            <person name="Grigoriev I.V."/>
            <person name="Lindberg D.R."/>
            <person name="Seaver E.C."/>
            <person name="Weisblat D.A."/>
            <person name="Putnam N.H."/>
            <person name="Rokhsar D.S."/>
        </authorList>
    </citation>
    <scope>NUCLEOTIDE SEQUENCE</scope>
</reference>
<dbReference type="EnsemblMetazoa" id="HelroT169817">
    <property type="protein sequence ID" value="HelroP169817"/>
    <property type="gene ID" value="HelroG169817"/>
</dbReference>
<feature type="region of interest" description="Disordered" evidence="1">
    <location>
        <begin position="1"/>
        <end position="62"/>
    </location>
</feature>
<evidence type="ECO:0000313" key="4">
    <source>
        <dbReference type="Proteomes" id="UP000015101"/>
    </source>
</evidence>
<gene>
    <name evidence="3" type="primary">20202975</name>
    <name evidence="2" type="ORF">HELRODRAFT_169817</name>
</gene>
<dbReference type="AlphaFoldDB" id="T1F2C5"/>
<reference evidence="4" key="1">
    <citation type="submission" date="2012-12" db="EMBL/GenBank/DDBJ databases">
        <authorList>
            <person name="Hellsten U."/>
            <person name="Grimwood J."/>
            <person name="Chapman J.A."/>
            <person name="Shapiro H."/>
            <person name="Aerts A."/>
            <person name="Otillar R.P."/>
            <person name="Terry A.Y."/>
            <person name="Boore J.L."/>
            <person name="Simakov O."/>
            <person name="Marletaz F."/>
            <person name="Cho S.-J."/>
            <person name="Edsinger-Gonzales E."/>
            <person name="Havlak P."/>
            <person name="Kuo D.-H."/>
            <person name="Larsson T."/>
            <person name="Lv J."/>
            <person name="Arendt D."/>
            <person name="Savage R."/>
            <person name="Osoegawa K."/>
            <person name="de Jong P."/>
            <person name="Lindberg D.R."/>
            <person name="Seaver E.C."/>
            <person name="Weisblat D.A."/>
            <person name="Putnam N.H."/>
            <person name="Grigoriev I.V."/>
            <person name="Rokhsar D.S."/>
        </authorList>
    </citation>
    <scope>NUCLEOTIDE SEQUENCE</scope>
</reference>
<evidence type="ECO:0000313" key="3">
    <source>
        <dbReference type="EnsemblMetazoa" id="HelroP169817"/>
    </source>
</evidence>
<dbReference type="EMBL" id="KB096134">
    <property type="protein sequence ID" value="ESO08087.1"/>
    <property type="molecule type" value="Genomic_DNA"/>
</dbReference>
<evidence type="ECO:0000313" key="2">
    <source>
        <dbReference type="EMBL" id="ESO08087.1"/>
    </source>
</evidence>
<keyword evidence="4" id="KW-1185">Reference proteome</keyword>
<dbReference type="CTD" id="20202975"/>
<feature type="compositionally biased region" description="Basic residues" evidence="1">
    <location>
        <begin position="40"/>
        <end position="56"/>
    </location>
</feature>
<evidence type="ECO:0000256" key="1">
    <source>
        <dbReference type="SAM" id="MobiDB-lite"/>
    </source>
</evidence>
<reference evidence="3" key="3">
    <citation type="submission" date="2015-06" db="UniProtKB">
        <authorList>
            <consortium name="EnsemblMetazoa"/>
        </authorList>
    </citation>
    <scope>IDENTIFICATION</scope>
</reference>
<dbReference type="GeneID" id="20202975"/>
<dbReference type="EMBL" id="AMQM01003398">
    <property type="status" value="NOT_ANNOTATED_CDS"/>
    <property type="molecule type" value="Genomic_DNA"/>
</dbReference>
<sequence length="268" mass="30370">MEPKLHMTTSKARKKRAAKRGFFDDQLTTSFMKEEPSNGKAKKKSSRIRNNKKYPKSYHLGPKLLPTNTDAIRLKPTSYLPTNSAVPSPLIYSPVNLRNIKRDSSTFAADNNQHLSTQPNKTNGSINPNKIRLNSDQSINANNNPMNDFGASSEQLRTGEECNVDFGTWRKPSLATYGFIPAYKRNNSNENTIKNQSYSSSQPRKSQLNENDDRFERDSLKSETELDLTTFFKRTSVANPNIPNTGYIRDRSGEVMKRGLKRSPKCDL</sequence>
<accession>T1F2C5</accession>
<feature type="region of interest" description="Disordered" evidence="1">
    <location>
        <begin position="110"/>
        <end position="132"/>
    </location>
</feature>
<dbReference type="KEGG" id="hro:HELRODRAFT_169817"/>
<dbReference type="Proteomes" id="UP000015101">
    <property type="component" value="Unassembled WGS sequence"/>
</dbReference>
<proteinExistence type="predicted"/>
<organism evidence="3 4">
    <name type="scientific">Helobdella robusta</name>
    <name type="common">Californian leech</name>
    <dbReference type="NCBI Taxonomy" id="6412"/>
    <lineage>
        <taxon>Eukaryota</taxon>
        <taxon>Metazoa</taxon>
        <taxon>Spiralia</taxon>
        <taxon>Lophotrochozoa</taxon>
        <taxon>Annelida</taxon>
        <taxon>Clitellata</taxon>
        <taxon>Hirudinea</taxon>
        <taxon>Rhynchobdellida</taxon>
        <taxon>Glossiphoniidae</taxon>
        <taxon>Helobdella</taxon>
    </lineage>
</organism>